<evidence type="ECO:0000313" key="2">
    <source>
        <dbReference type="Proteomes" id="UP000187465"/>
    </source>
</evidence>
<comment type="caution">
    <text evidence="1">The sequence shown here is derived from an EMBL/GenBank/DDBJ whole genome shotgun (WGS) entry which is preliminary data.</text>
</comment>
<dbReference type="AlphaFoldDB" id="A0A1R0XEC8"/>
<reference evidence="1 2" key="1">
    <citation type="submission" date="2016-10" db="EMBL/GenBank/DDBJ databases">
        <title>Paenibacillus species isolates.</title>
        <authorList>
            <person name="Beno S.M."/>
        </authorList>
    </citation>
    <scope>NUCLEOTIDE SEQUENCE [LARGE SCALE GENOMIC DNA]</scope>
    <source>
        <strain evidence="1 2">FSL H7-0604</strain>
    </source>
</reference>
<proteinExistence type="predicted"/>
<gene>
    <name evidence="1" type="ORF">BJP51_11565</name>
</gene>
<accession>A0A1R0XEC8</accession>
<evidence type="ECO:0000313" key="1">
    <source>
        <dbReference type="EMBL" id="OMD33429.1"/>
    </source>
</evidence>
<dbReference type="RefSeq" id="WP_036685504.1">
    <property type="nucleotide sequence ID" value="NZ_MKQP01000011.1"/>
</dbReference>
<protein>
    <submittedName>
        <fullName evidence="1">Uncharacterized protein</fullName>
    </submittedName>
</protein>
<organism evidence="1 2">
    <name type="scientific">Paenibacillus odorifer</name>
    <dbReference type="NCBI Taxonomy" id="189426"/>
    <lineage>
        <taxon>Bacteria</taxon>
        <taxon>Bacillati</taxon>
        <taxon>Bacillota</taxon>
        <taxon>Bacilli</taxon>
        <taxon>Bacillales</taxon>
        <taxon>Paenibacillaceae</taxon>
        <taxon>Paenibacillus</taxon>
    </lineage>
</organism>
<sequence>MKGFMTIADEMILAEYESENKIPSVRQIGIKLKIYDKFYTKYRPVLQHVKETIRTLETGR</sequence>
<dbReference type="EMBL" id="MKQP01000011">
    <property type="protein sequence ID" value="OMD33429.1"/>
    <property type="molecule type" value="Genomic_DNA"/>
</dbReference>
<name>A0A1R0XEC8_9BACL</name>
<dbReference type="Proteomes" id="UP000187465">
    <property type="component" value="Unassembled WGS sequence"/>
</dbReference>